<protein>
    <submittedName>
        <fullName evidence="1">Uncharacterized protein</fullName>
    </submittedName>
</protein>
<name>A0A5P8WEL5_9NOSO</name>
<accession>A0A5P8WEL5</accession>
<keyword evidence="2" id="KW-1185">Reference proteome</keyword>
<reference evidence="1 2" key="1">
    <citation type="submission" date="2019-10" db="EMBL/GenBank/DDBJ databases">
        <title>Genomic and transcriptomic insights into the perfect genentic adaptation of a filamentous nitrogen-fixing cyanobacterium to rice fields.</title>
        <authorList>
            <person name="Chen Z."/>
        </authorList>
    </citation>
    <scope>NUCLEOTIDE SEQUENCE [LARGE SCALE GENOMIC DNA]</scope>
    <source>
        <strain evidence="1">CCNUC1</strain>
    </source>
</reference>
<dbReference type="Proteomes" id="UP000326678">
    <property type="component" value="Chromosome Gxm2"/>
</dbReference>
<dbReference type="EMBL" id="CP045227">
    <property type="protein sequence ID" value="QFS50972.1"/>
    <property type="molecule type" value="Genomic_DNA"/>
</dbReference>
<evidence type="ECO:0000313" key="2">
    <source>
        <dbReference type="Proteomes" id="UP000326678"/>
    </source>
</evidence>
<sequence>MLICDRLIEFSSQKIFSSNLYKLFFFKDDEGNQDEFFICDYWQKFWYYLSILSRIIKSEKHKARREKFVYSNR</sequence>
<dbReference type="KEGG" id="nsh:GXM_08466"/>
<evidence type="ECO:0000313" key="1">
    <source>
        <dbReference type="EMBL" id="QFS50972.1"/>
    </source>
</evidence>
<organism evidence="1 2">
    <name type="scientific">Nostoc sphaeroides CCNUC1</name>
    <dbReference type="NCBI Taxonomy" id="2653204"/>
    <lineage>
        <taxon>Bacteria</taxon>
        <taxon>Bacillati</taxon>
        <taxon>Cyanobacteriota</taxon>
        <taxon>Cyanophyceae</taxon>
        <taxon>Nostocales</taxon>
        <taxon>Nostocaceae</taxon>
        <taxon>Nostoc</taxon>
    </lineage>
</organism>
<gene>
    <name evidence="1" type="ORF">GXM_08466</name>
</gene>
<proteinExistence type="predicted"/>
<dbReference type="AlphaFoldDB" id="A0A5P8WEL5"/>